<name>A0A9D2TW34_9FIRM</name>
<evidence type="ECO:0000313" key="2">
    <source>
        <dbReference type="Proteomes" id="UP000823892"/>
    </source>
</evidence>
<protein>
    <submittedName>
        <fullName evidence="1">Uncharacterized protein</fullName>
    </submittedName>
</protein>
<sequence>MIEKTYAGEKLKVEMEQAELDELMACEREKAYWQGRENGKQEGNERMKKSRPGYCFTFGVSIR</sequence>
<evidence type="ECO:0000313" key="1">
    <source>
        <dbReference type="EMBL" id="HJD28661.1"/>
    </source>
</evidence>
<accession>A0A9D2TW34</accession>
<comment type="caution">
    <text evidence="1">The sequence shown here is derived from an EMBL/GenBank/DDBJ whole genome shotgun (WGS) entry which is preliminary data.</text>
</comment>
<reference evidence="1" key="1">
    <citation type="journal article" date="2021" name="PeerJ">
        <title>Extensive microbial diversity within the chicken gut microbiome revealed by metagenomics and culture.</title>
        <authorList>
            <person name="Gilroy R."/>
            <person name="Ravi A."/>
            <person name="Getino M."/>
            <person name="Pursley I."/>
            <person name="Horton D.L."/>
            <person name="Alikhan N.F."/>
            <person name="Baker D."/>
            <person name="Gharbi K."/>
            <person name="Hall N."/>
            <person name="Watson M."/>
            <person name="Adriaenssens E.M."/>
            <person name="Foster-Nyarko E."/>
            <person name="Jarju S."/>
            <person name="Secka A."/>
            <person name="Antonio M."/>
            <person name="Oren A."/>
            <person name="Chaudhuri R.R."/>
            <person name="La Ragione R."/>
            <person name="Hildebrand F."/>
            <person name="Pallen M.J."/>
        </authorList>
    </citation>
    <scope>NUCLEOTIDE SEQUENCE</scope>
    <source>
        <strain evidence="1">ChiBcec6-4105</strain>
    </source>
</reference>
<dbReference type="AlphaFoldDB" id="A0A9D2TW34"/>
<dbReference type="EMBL" id="DWUY01000148">
    <property type="protein sequence ID" value="HJD28661.1"/>
    <property type="molecule type" value="Genomic_DNA"/>
</dbReference>
<reference evidence="1" key="2">
    <citation type="submission" date="2021-04" db="EMBL/GenBank/DDBJ databases">
        <authorList>
            <person name="Gilroy R."/>
        </authorList>
    </citation>
    <scope>NUCLEOTIDE SEQUENCE</scope>
    <source>
        <strain evidence="1">ChiBcec6-4105</strain>
    </source>
</reference>
<organism evidence="1 2">
    <name type="scientific">Candidatus Blautia avicola</name>
    <dbReference type="NCBI Taxonomy" id="2838483"/>
    <lineage>
        <taxon>Bacteria</taxon>
        <taxon>Bacillati</taxon>
        <taxon>Bacillota</taxon>
        <taxon>Clostridia</taxon>
        <taxon>Lachnospirales</taxon>
        <taxon>Lachnospiraceae</taxon>
        <taxon>Blautia</taxon>
    </lineage>
</organism>
<gene>
    <name evidence="1" type="ORF">H9914_06680</name>
</gene>
<proteinExistence type="predicted"/>
<dbReference type="Proteomes" id="UP000823892">
    <property type="component" value="Unassembled WGS sequence"/>
</dbReference>